<dbReference type="EMBL" id="CP002352">
    <property type="protein sequence ID" value="ADV44668.1"/>
    <property type="molecule type" value="Genomic_DNA"/>
</dbReference>
<organism evidence="1 2">
    <name type="scientific">Bacteroides helcogenes (strain ATCC 35417 / DSM 20613 / JCM 6297 / CCUG 15421 / P 36-108)</name>
    <dbReference type="NCBI Taxonomy" id="693979"/>
    <lineage>
        <taxon>Bacteria</taxon>
        <taxon>Pseudomonadati</taxon>
        <taxon>Bacteroidota</taxon>
        <taxon>Bacteroidia</taxon>
        <taxon>Bacteroidales</taxon>
        <taxon>Bacteroidaceae</taxon>
        <taxon>Bacteroides</taxon>
    </lineage>
</organism>
<evidence type="ECO:0000313" key="1">
    <source>
        <dbReference type="EMBL" id="ADV44668.1"/>
    </source>
</evidence>
<dbReference type="OrthoDB" id="1041793at2"/>
<dbReference type="eggNOG" id="ENOG5030QMA">
    <property type="taxonomic scope" value="Bacteria"/>
</dbReference>
<dbReference type="PATRIC" id="fig|693979.3.peg.2851"/>
<dbReference type="KEGG" id="bhl:Bache_2723"/>
<accession>E6SWY0</accession>
<proteinExistence type="predicted"/>
<dbReference type="Proteomes" id="UP000008630">
    <property type="component" value="Chromosome"/>
</dbReference>
<gene>
    <name evidence="1" type="ordered locus">Bache_2723</name>
</gene>
<protein>
    <submittedName>
        <fullName evidence="1">Uncharacterized protein</fullName>
    </submittedName>
</protein>
<dbReference type="STRING" id="693979.Bache_2723"/>
<sequence length="65" mass="6802">MKKEKYVSPLIEVIQVENEGAVMVASGNLPGVGNGGSAIQSNVRSNSAGSSEIEDLINDILTIEQ</sequence>
<reference key="1">
    <citation type="submission" date="2010-11" db="EMBL/GenBank/DDBJ databases">
        <title>The complete genome of Bacteroides helcogenes P 36-108.</title>
        <authorList>
            <consortium name="US DOE Joint Genome Institute (JGI-PGF)"/>
            <person name="Lucas S."/>
            <person name="Copeland A."/>
            <person name="Lapidus A."/>
            <person name="Bruce D."/>
            <person name="Goodwin L."/>
            <person name="Pitluck S."/>
            <person name="Kyrpides N."/>
            <person name="Mavromatis K."/>
            <person name="Ivanova N."/>
            <person name="Zeytun A."/>
            <person name="Brettin T."/>
            <person name="Detter J.C."/>
            <person name="Tapia R."/>
            <person name="Han C."/>
            <person name="Land M."/>
            <person name="Hauser L."/>
            <person name="Markowitz V."/>
            <person name="Cheng J.-F."/>
            <person name="Hugenholtz P."/>
            <person name="Woyke T."/>
            <person name="Wu D."/>
            <person name="Gronow S."/>
            <person name="Wellnitz S."/>
            <person name="Brambilla E."/>
            <person name="Klenk H.-P."/>
            <person name="Eisen J.A."/>
        </authorList>
    </citation>
    <scope>NUCLEOTIDE SEQUENCE</scope>
    <source>
        <strain>P 36-108</strain>
    </source>
</reference>
<keyword evidence="2" id="KW-1185">Reference proteome</keyword>
<reference evidence="1 2" key="2">
    <citation type="journal article" date="2011" name="Stand. Genomic Sci.">
        <title>Complete genome sequence of Bacteroides helcogenes type strain (P 36-108).</title>
        <authorList>
            <person name="Pati A."/>
            <person name="Gronow S."/>
            <person name="Zeytun A."/>
            <person name="Lapidus A."/>
            <person name="Nolan M."/>
            <person name="Hammon N."/>
            <person name="Deshpande S."/>
            <person name="Cheng J.F."/>
            <person name="Tapia R."/>
            <person name="Han C."/>
            <person name="Goodwin L."/>
            <person name="Pitluck S."/>
            <person name="Liolios K."/>
            <person name="Pagani I."/>
            <person name="Ivanova N."/>
            <person name="Mavromatis K."/>
            <person name="Chen A."/>
            <person name="Palaniappan K."/>
            <person name="Land M."/>
            <person name="Hauser L."/>
            <person name="Chang Y.J."/>
            <person name="Jeffries C.D."/>
            <person name="Detter J.C."/>
            <person name="Brambilla E."/>
            <person name="Rohde M."/>
            <person name="Goker M."/>
            <person name="Woyke T."/>
            <person name="Bristow J."/>
            <person name="Eisen J.A."/>
            <person name="Markowitz V."/>
            <person name="Hugenholtz P."/>
            <person name="Kyrpides N.C."/>
            <person name="Klenk H.P."/>
            <person name="Lucas S."/>
        </authorList>
    </citation>
    <scope>NUCLEOTIDE SEQUENCE [LARGE SCALE GENOMIC DNA]</scope>
    <source>
        <strain evidence="2">ATCC 35417 / DSM 20613 / JCM 6297 / CCUG 15421 / P 36-108</strain>
    </source>
</reference>
<dbReference type="HOGENOM" id="CLU_199517_0_0_10"/>
<name>E6SWY0_BACT6</name>
<dbReference type="RefSeq" id="WP_013548255.1">
    <property type="nucleotide sequence ID" value="NC_014933.1"/>
</dbReference>
<dbReference type="AlphaFoldDB" id="E6SWY0"/>
<evidence type="ECO:0000313" key="2">
    <source>
        <dbReference type="Proteomes" id="UP000008630"/>
    </source>
</evidence>